<dbReference type="SUPFAM" id="SSF56672">
    <property type="entry name" value="DNA/RNA polymerases"/>
    <property type="match status" value="1"/>
</dbReference>
<dbReference type="Pfam" id="PF00078">
    <property type="entry name" value="RVT_1"/>
    <property type="match status" value="1"/>
</dbReference>
<dbReference type="Gene3D" id="3.30.70.270">
    <property type="match status" value="1"/>
</dbReference>
<dbReference type="Gene3D" id="1.10.340.70">
    <property type="match status" value="1"/>
</dbReference>
<evidence type="ECO:0000259" key="4">
    <source>
        <dbReference type="Pfam" id="PF17921"/>
    </source>
</evidence>
<evidence type="ECO:0000313" key="5">
    <source>
        <dbReference type="RefSeq" id="XP_016482944.1"/>
    </source>
</evidence>
<proteinExistence type="predicted"/>
<dbReference type="SMR" id="A0A1S4B272"/>
<dbReference type="AlphaFoldDB" id="A0A1S4B272"/>
<feature type="domain" description="Integrase zinc-binding" evidence="4">
    <location>
        <begin position="270"/>
        <end position="317"/>
    </location>
</feature>
<dbReference type="GO" id="GO:0003824">
    <property type="term" value="F:catalytic activity"/>
    <property type="evidence" value="ECO:0007669"/>
    <property type="project" value="UniProtKB-KW"/>
</dbReference>
<dbReference type="PaxDb" id="4097-A0A1S4B272"/>
<evidence type="ECO:0000256" key="1">
    <source>
        <dbReference type="ARBA" id="ARBA00023268"/>
    </source>
</evidence>
<dbReference type="KEGG" id="nta:107803688"/>
<dbReference type="PANTHER" id="PTHR37984">
    <property type="entry name" value="PROTEIN CBG26694"/>
    <property type="match status" value="1"/>
</dbReference>
<dbReference type="InterPro" id="IPR041577">
    <property type="entry name" value="RT_RNaseH_2"/>
</dbReference>
<feature type="domain" description="Reverse transcriptase/retrotransposon-derived protein RNase H-like" evidence="3">
    <location>
        <begin position="85"/>
        <end position="176"/>
    </location>
</feature>
<dbReference type="OrthoDB" id="1304586at2759"/>
<dbReference type="Pfam" id="PF17919">
    <property type="entry name" value="RT_RNaseH_2"/>
    <property type="match status" value="1"/>
</dbReference>
<gene>
    <name evidence="5" type="primary">LOC107803688</name>
</gene>
<dbReference type="Pfam" id="PF17921">
    <property type="entry name" value="Integrase_H2C2"/>
    <property type="match status" value="1"/>
</dbReference>
<evidence type="ECO:0008006" key="6">
    <source>
        <dbReference type="Google" id="ProtNLM"/>
    </source>
</evidence>
<dbReference type="RefSeq" id="XP_016482944.1">
    <property type="nucleotide sequence ID" value="XM_016627458.1"/>
</dbReference>
<organism evidence="5">
    <name type="scientific">Nicotiana tabacum</name>
    <name type="common">Common tobacco</name>
    <dbReference type="NCBI Taxonomy" id="4097"/>
    <lineage>
        <taxon>Eukaryota</taxon>
        <taxon>Viridiplantae</taxon>
        <taxon>Streptophyta</taxon>
        <taxon>Embryophyta</taxon>
        <taxon>Tracheophyta</taxon>
        <taxon>Spermatophyta</taxon>
        <taxon>Magnoliopsida</taxon>
        <taxon>eudicotyledons</taxon>
        <taxon>Gunneridae</taxon>
        <taxon>Pentapetalae</taxon>
        <taxon>asterids</taxon>
        <taxon>lamiids</taxon>
        <taxon>Solanales</taxon>
        <taxon>Solanaceae</taxon>
        <taxon>Nicotianoideae</taxon>
        <taxon>Nicotianeae</taxon>
        <taxon>Nicotiana</taxon>
    </lineage>
</organism>
<protein>
    <recommendedName>
        <fullName evidence="6">RNA-directed DNA polymerase homolog</fullName>
    </recommendedName>
</protein>
<dbReference type="InterPro" id="IPR041588">
    <property type="entry name" value="Integrase_H2C2"/>
</dbReference>
<sequence length="318" mass="37086">MPFGLTNALAAFMDLMNRIFKPYLEQFMVVFIDEILVYFKDREDHDKHIRIVMQILKERIRTWTVQTNRASPLTKLLGKDTKFVWDDKCQESFEKLKSLLTQAPILSLSAEGKDYVVYSDASHRGLGCVFMQEGKVIDYASRKLKSHELNYPTHNLELAVIVFALKIWRHYLYGEKYALNRNSFASLTLSPLPLLLELIAMNVCLSFKSNGAIANLQVKPVLLEQVQDAQKLDQKLVKQVEEVQNGRESDFSLKKDGTLFYKNRLRVSNDDELRKQILIEEHSLPYAMHPRGTKMYRTIKEHYWWSGMKKDIAKFISK</sequence>
<dbReference type="InterPro" id="IPR050951">
    <property type="entry name" value="Retrovirus_Pol_polyprotein"/>
</dbReference>
<feature type="domain" description="Reverse transcriptase" evidence="2">
    <location>
        <begin position="1"/>
        <end position="58"/>
    </location>
</feature>
<name>A0A1S4B272_TOBAC</name>
<reference evidence="5" key="1">
    <citation type="submission" date="2025-08" db="UniProtKB">
        <authorList>
            <consortium name="RefSeq"/>
        </authorList>
    </citation>
    <scope>IDENTIFICATION</scope>
</reference>
<evidence type="ECO:0000259" key="2">
    <source>
        <dbReference type="Pfam" id="PF00078"/>
    </source>
</evidence>
<dbReference type="STRING" id="4097.A0A1S4B272"/>
<accession>A0A1S4B272</accession>
<dbReference type="PANTHER" id="PTHR37984:SF5">
    <property type="entry name" value="PROTEIN NYNRIN-LIKE"/>
    <property type="match status" value="1"/>
</dbReference>
<dbReference type="InterPro" id="IPR000477">
    <property type="entry name" value="RT_dom"/>
</dbReference>
<dbReference type="InterPro" id="IPR043128">
    <property type="entry name" value="Rev_trsase/Diguanyl_cyclase"/>
</dbReference>
<evidence type="ECO:0000259" key="3">
    <source>
        <dbReference type="Pfam" id="PF17919"/>
    </source>
</evidence>
<dbReference type="InterPro" id="IPR043502">
    <property type="entry name" value="DNA/RNA_pol_sf"/>
</dbReference>
<keyword evidence="1" id="KW-0511">Multifunctional enzyme</keyword>